<feature type="domain" description="Transcription regulator PadR N-terminal" evidence="1">
    <location>
        <begin position="51"/>
        <end position="120"/>
    </location>
</feature>
<dbReference type="Gene3D" id="1.10.10.10">
    <property type="entry name" value="Winged helix-like DNA-binding domain superfamily/Winged helix DNA-binding domain"/>
    <property type="match status" value="1"/>
</dbReference>
<evidence type="ECO:0000259" key="1">
    <source>
        <dbReference type="Pfam" id="PF03551"/>
    </source>
</evidence>
<evidence type="ECO:0000313" key="2">
    <source>
        <dbReference type="EMBL" id="AFC85374.1"/>
    </source>
</evidence>
<dbReference type="InterPro" id="IPR036388">
    <property type="entry name" value="WH-like_DNA-bd_sf"/>
</dbReference>
<dbReference type="eggNOG" id="COG1695">
    <property type="taxonomic scope" value="Bacteria"/>
</dbReference>
<dbReference type="PANTHER" id="PTHR43252:SF7">
    <property type="entry name" value="TRANSCRIPTIONAL REGULATOR YQJI"/>
    <property type="match status" value="1"/>
</dbReference>
<dbReference type="Pfam" id="PF03551">
    <property type="entry name" value="PadR"/>
    <property type="match status" value="1"/>
</dbReference>
<dbReference type="HOGENOM" id="CLU_063440_1_0_6"/>
<accession>H8L1L4</accession>
<dbReference type="AlphaFoldDB" id="H8L1L4"/>
<dbReference type="EMBL" id="CP003350">
    <property type="protein sequence ID" value="AFC85374.1"/>
    <property type="molecule type" value="Genomic_DNA"/>
</dbReference>
<dbReference type="STRING" id="767434.Fraau_0905"/>
<keyword evidence="3" id="KW-1185">Reference proteome</keyword>
<dbReference type="InterPro" id="IPR005149">
    <property type="entry name" value="Tscrpt_reg_PadR_N"/>
</dbReference>
<dbReference type="SUPFAM" id="SSF46785">
    <property type="entry name" value="Winged helix' DNA-binding domain"/>
    <property type="match status" value="1"/>
</dbReference>
<sequence>MSPRAPRRLLTSPPDALPAARLQVTADPDHDPARVRHRQRIMGHGDFRLILLALIAEAPRHGYELIQSISEAFHGHYSPSPGSIYPLLAQWEQSGHTCIDPNSRGRKRYEITPLGSRLLQDESEAVSAAFERLRHSARQTLKQALPEDIRKAMHALKHALMMHGSDWAAEEIADSAAAIHQAAQAIAGRSRHA</sequence>
<dbReference type="RefSeq" id="WP_014402380.1">
    <property type="nucleotide sequence ID" value="NC_017033.1"/>
</dbReference>
<proteinExistence type="predicted"/>
<protein>
    <submittedName>
        <fullName evidence="2">Putative transcriptional regulator</fullName>
    </submittedName>
</protein>
<name>H8L1L4_FRAAD</name>
<gene>
    <name evidence="2" type="ordered locus">Fraau_0905</name>
</gene>
<dbReference type="PANTHER" id="PTHR43252">
    <property type="entry name" value="TRANSCRIPTIONAL REGULATOR YQJI"/>
    <property type="match status" value="1"/>
</dbReference>
<dbReference type="InterPro" id="IPR036390">
    <property type="entry name" value="WH_DNA-bd_sf"/>
</dbReference>
<dbReference type="Proteomes" id="UP000005234">
    <property type="component" value="Chromosome"/>
</dbReference>
<dbReference type="KEGG" id="fau:Fraau_0905"/>
<reference evidence="2" key="1">
    <citation type="submission" date="2012-02" db="EMBL/GenBank/DDBJ databases">
        <title>The complete genome of Frateuria aurantia DSM 6220.</title>
        <authorList>
            <consortium name="US DOE Joint Genome Institute (JGI-PGF)"/>
            <person name="Lucas S."/>
            <person name="Copeland A."/>
            <person name="Lapidus A."/>
            <person name="Glavina del Rio T."/>
            <person name="Dalin E."/>
            <person name="Tice H."/>
            <person name="Bruce D."/>
            <person name="Goodwin L."/>
            <person name="Pitluck S."/>
            <person name="Peters L."/>
            <person name="Ovchinnikova G."/>
            <person name="Teshima H."/>
            <person name="Kyrpides N."/>
            <person name="Mavromatis K."/>
            <person name="Ivanova N."/>
            <person name="Brettin T."/>
            <person name="Detter J.C."/>
            <person name="Han C."/>
            <person name="Larimer F."/>
            <person name="Land M."/>
            <person name="Hauser L."/>
            <person name="Markowitz V."/>
            <person name="Cheng J.-F."/>
            <person name="Hugenholtz P."/>
            <person name="Woyke T."/>
            <person name="Wu D."/>
            <person name="Brambilla E."/>
            <person name="Klenk H.-P."/>
            <person name="Eisen J.A."/>
        </authorList>
    </citation>
    <scope>NUCLEOTIDE SEQUENCE</scope>
    <source>
        <strain evidence="2">DSM 6220</strain>
    </source>
</reference>
<organism evidence="2 3">
    <name type="scientific">Frateuria aurantia (strain ATCC 33424 / DSM 6220 / KCTC 2777 / LMG 1558 / NBRC 3245 / NCIMB 13370)</name>
    <name type="common">Acetobacter aurantius</name>
    <dbReference type="NCBI Taxonomy" id="767434"/>
    <lineage>
        <taxon>Bacteria</taxon>
        <taxon>Pseudomonadati</taxon>
        <taxon>Pseudomonadota</taxon>
        <taxon>Gammaproteobacteria</taxon>
        <taxon>Lysobacterales</taxon>
        <taxon>Rhodanobacteraceae</taxon>
        <taxon>Frateuria</taxon>
    </lineage>
</organism>
<evidence type="ECO:0000313" key="3">
    <source>
        <dbReference type="Proteomes" id="UP000005234"/>
    </source>
</evidence>